<keyword evidence="3" id="KW-1185">Reference proteome</keyword>
<sequence length="215" mass="24486">MWVCFALFKVGILGGSTDHRCLLRLQSNQANKYWMWRLDWVHAAADTPVEVDGKACNLSPMQELRNGPRLMVLLIQSHNSDMCSLIIVYELHHLYRIQKTLTRSIENSSVVGKRFSLRYCVCCLQGHAGVKTYILHNRWAPELSCTIPGIDSLRMLLPSPSSYCSVFFYQSQNVTWSLFVILMVLSLSITCMLISSQLNPLNGQTFILVVWPSMP</sequence>
<comment type="caution">
    <text evidence="2">The sequence shown here is derived from an EMBL/GenBank/DDBJ whole genome shotgun (WGS) entry which is preliminary data.</text>
</comment>
<keyword evidence="1" id="KW-0812">Transmembrane</keyword>
<gene>
    <name evidence="2" type="ORF">COLO4_31365</name>
</gene>
<evidence type="ECO:0000313" key="2">
    <source>
        <dbReference type="EMBL" id="OMO65294.1"/>
    </source>
</evidence>
<reference evidence="3" key="1">
    <citation type="submission" date="2013-09" db="EMBL/GenBank/DDBJ databases">
        <title>Corchorus olitorius genome sequencing.</title>
        <authorList>
            <person name="Alam M."/>
            <person name="Haque M.S."/>
            <person name="Islam M.S."/>
            <person name="Emdad E.M."/>
            <person name="Islam M.M."/>
            <person name="Ahmed B."/>
            <person name="Halim A."/>
            <person name="Hossen Q.M.M."/>
            <person name="Hossain M.Z."/>
            <person name="Ahmed R."/>
            <person name="Khan M.M."/>
            <person name="Islam R."/>
            <person name="Rashid M.M."/>
            <person name="Khan S.A."/>
            <person name="Rahman M.S."/>
            <person name="Alam M."/>
            <person name="Yahiya A.S."/>
            <person name="Khan M.S."/>
            <person name="Azam M.S."/>
            <person name="Haque T."/>
            <person name="Lashkar M.Z.H."/>
            <person name="Akhand A.I."/>
            <person name="Morshed G."/>
            <person name="Roy S."/>
            <person name="Uddin K.S."/>
            <person name="Rabeya T."/>
            <person name="Hossain A.S."/>
            <person name="Chowdhury A."/>
            <person name="Snigdha A.R."/>
            <person name="Mortoza M.S."/>
            <person name="Matin S.A."/>
            <person name="Hoque S.M.E."/>
            <person name="Islam M.K."/>
            <person name="Roy D.K."/>
            <person name="Haider R."/>
            <person name="Moosa M.M."/>
            <person name="Elias S.M."/>
            <person name="Hasan A.M."/>
            <person name="Jahan S."/>
            <person name="Shafiuddin M."/>
            <person name="Mahmood N."/>
            <person name="Shommy N.S."/>
        </authorList>
    </citation>
    <scope>NUCLEOTIDE SEQUENCE [LARGE SCALE GENOMIC DNA]</scope>
    <source>
        <strain evidence="3">cv. O-4</strain>
    </source>
</reference>
<proteinExistence type="predicted"/>
<feature type="transmembrane region" description="Helical" evidence="1">
    <location>
        <begin position="174"/>
        <end position="194"/>
    </location>
</feature>
<organism evidence="2 3">
    <name type="scientific">Corchorus olitorius</name>
    <dbReference type="NCBI Taxonomy" id="93759"/>
    <lineage>
        <taxon>Eukaryota</taxon>
        <taxon>Viridiplantae</taxon>
        <taxon>Streptophyta</taxon>
        <taxon>Embryophyta</taxon>
        <taxon>Tracheophyta</taxon>
        <taxon>Spermatophyta</taxon>
        <taxon>Magnoliopsida</taxon>
        <taxon>eudicotyledons</taxon>
        <taxon>Gunneridae</taxon>
        <taxon>Pentapetalae</taxon>
        <taxon>rosids</taxon>
        <taxon>malvids</taxon>
        <taxon>Malvales</taxon>
        <taxon>Malvaceae</taxon>
        <taxon>Grewioideae</taxon>
        <taxon>Apeibeae</taxon>
        <taxon>Corchorus</taxon>
    </lineage>
</organism>
<dbReference type="Proteomes" id="UP000187203">
    <property type="component" value="Unassembled WGS sequence"/>
</dbReference>
<name>A0A1R3H4M7_9ROSI</name>
<keyword evidence="1" id="KW-0472">Membrane</keyword>
<dbReference type="AlphaFoldDB" id="A0A1R3H4M7"/>
<evidence type="ECO:0000256" key="1">
    <source>
        <dbReference type="SAM" id="Phobius"/>
    </source>
</evidence>
<protein>
    <submittedName>
        <fullName evidence="2">Uncharacterized protein</fullName>
    </submittedName>
</protein>
<keyword evidence="1" id="KW-1133">Transmembrane helix</keyword>
<dbReference type="EMBL" id="AWUE01020846">
    <property type="protein sequence ID" value="OMO65294.1"/>
    <property type="molecule type" value="Genomic_DNA"/>
</dbReference>
<accession>A0A1R3H4M7</accession>
<evidence type="ECO:0000313" key="3">
    <source>
        <dbReference type="Proteomes" id="UP000187203"/>
    </source>
</evidence>